<accession>A0A9P9ITD0</accession>
<name>A0A9P9ITD0_9HYPO</name>
<keyword evidence="3" id="KW-1185">Reference proteome</keyword>
<evidence type="ECO:0000313" key="3">
    <source>
        <dbReference type="Proteomes" id="UP000717696"/>
    </source>
</evidence>
<evidence type="ECO:0000256" key="1">
    <source>
        <dbReference type="SAM" id="MobiDB-lite"/>
    </source>
</evidence>
<feature type="region of interest" description="Disordered" evidence="1">
    <location>
        <begin position="233"/>
        <end position="327"/>
    </location>
</feature>
<sequence length="327" mass="36942">MMNKSLWSSEPWRLFRAFWNVQTGRATLVAHPGESGLLKYHCDQDSNVGIHTFIDQTFLESRPMPLCLGPDFIRVEYRSNPESPHHIDALRSFRVPLGRLESIEGQTNFRIPYWDDRYSFIAVVRMKSTTSAHDYVRTYSSSGQPVPMAQYPATYMSNEWRMNDLGGVSYMMFFLRVNEVFNVAAPEVLEGAGQKQPPLSESLSAFYDVFALSQESGLADTVDQTGELAQMRNSVDPPADHEEMSYHGQESPHDASPSGPGRSAESISRESPRLNESTQRDPSRPFKASWQLEAPQRDQAIPTETTHVSSSQQQGRSTAGEEKRSRR</sequence>
<dbReference type="OrthoDB" id="4806845at2759"/>
<evidence type="ECO:0000313" key="2">
    <source>
        <dbReference type="EMBL" id="KAH7134643.1"/>
    </source>
</evidence>
<proteinExistence type="predicted"/>
<feature type="compositionally biased region" description="Basic and acidic residues" evidence="1">
    <location>
        <begin position="238"/>
        <end position="253"/>
    </location>
</feature>
<protein>
    <submittedName>
        <fullName evidence="2">Uncharacterized protein</fullName>
    </submittedName>
</protein>
<feature type="compositionally biased region" description="Polar residues" evidence="1">
    <location>
        <begin position="302"/>
        <end position="317"/>
    </location>
</feature>
<dbReference type="EMBL" id="JAGMUU010000017">
    <property type="protein sequence ID" value="KAH7134643.1"/>
    <property type="molecule type" value="Genomic_DNA"/>
</dbReference>
<comment type="caution">
    <text evidence="2">The sequence shown here is derived from an EMBL/GenBank/DDBJ whole genome shotgun (WGS) entry which is preliminary data.</text>
</comment>
<organism evidence="2 3">
    <name type="scientific">Dactylonectria estremocensis</name>
    <dbReference type="NCBI Taxonomy" id="1079267"/>
    <lineage>
        <taxon>Eukaryota</taxon>
        <taxon>Fungi</taxon>
        <taxon>Dikarya</taxon>
        <taxon>Ascomycota</taxon>
        <taxon>Pezizomycotina</taxon>
        <taxon>Sordariomycetes</taxon>
        <taxon>Hypocreomycetidae</taxon>
        <taxon>Hypocreales</taxon>
        <taxon>Nectriaceae</taxon>
        <taxon>Dactylonectria</taxon>
    </lineage>
</organism>
<reference evidence="2" key="1">
    <citation type="journal article" date="2021" name="Nat. Commun.">
        <title>Genetic determinants of endophytism in the Arabidopsis root mycobiome.</title>
        <authorList>
            <person name="Mesny F."/>
            <person name="Miyauchi S."/>
            <person name="Thiergart T."/>
            <person name="Pickel B."/>
            <person name="Atanasova L."/>
            <person name="Karlsson M."/>
            <person name="Huettel B."/>
            <person name="Barry K.W."/>
            <person name="Haridas S."/>
            <person name="Chen C."/>
            <person name="Bauer D."/>
            <person name="Andreopoulos W."/>
            <person name="Pangilinan J."/>
            <person name="LaButti K."/>
            <person name="Riley R."/>
            <person name="Lipzen A."/>
            <person name="Clum A."/>
            <person name="Drula E."/>
            <person name="Henrissat B."/>
            <person name="Kohler A."/>
            <person name="Grigoriev I.V."/>
            <person name="Martin F.M."/>
            <person name="Hacquard S."/>
        </authorList>
    </citation>
    <scope>NUCLEOTIDE SEQUENCE</scope>
    <source>
        <strain evidence="2">MPI-CAGE-AT-0021</strain>
    </source>
</reference>
<feature type="compositionally biased region" description="Basic and acidic residues" evidence="1">
    <location>
        <begin position="267"/>
        <end position="284"/>
    </location>
</feature>
<dbReference type="AlphaFoldDB" id="A0A9P9ITD0"/>
<dbReference type="Proteomes" id="UP000717696">
    <property type="component" value="Unassembled WGS sequence"/>
</dbReference>
<gene>
    <name evidence="2" type="ORF">B0J13DRAFT_641236</name>
</gene>